<accession>A0ABV6BMW6</accession>
<proteinExistence type="predicted"/>
<keyword evidence="1" id="KW-0472">Membrane</keyword>
<comment type="caution">
    <text evidence="2">The sequence shown here is derived from an EMBL/GenBank/DDBJ whole genome shotgun (WGS) entry which is preliminary data.</text>
</comment>
<keyword evidence="3" id="KW-1185">Reference proteome</keyword>
<name>A0ABV6BMW6_9FLAO</name>
<keyword evidence="1" id="KW-1133">Transmembrane helix</keyword>
<evidence type="ECO:0000313" key="2">
    <source>
        <dbReference type="EMBL" id="MFC0076791.1"/>
    </source>
</evidence>
<keyword evidence="1" id="KW-0812">Transmembrane</keyword>
<organism evidence="2 3">
    <name type="scientific">Flavobacterium procerum</name>
    <dbReference type="NCBI Taxonomy" id="1455569"/>
    <lineage>
        <taxon>Bacteria</taxon>
        <taxon>Pseudomonadati</taxon>
        <taxon>Bacteroidota</taxon>
        <taxon>Flavobacteriia</taxon>
        <taxon>Flavobacteriales</taxon>
        <taxon>Flavobacteriaceae</taxon>
        <taxon>Flavobacterium</taxon>
    </lineage>
</organism>
<dbReference type="RefSeq" id="WP_379685829.1">
    <property type="nucleotide sequence ID" value="NZ_JBHLYW010000007.1"/>
</dbReference>
<feature type="transmembrane region" description="Helical" evidence="1">
    <location>
        <begin position="12"/>
        <end position="41"/>
    </location>
</feature>
<evidence type="ECO:0000313" key="3">
    <source>
        <dbReference type="Proteomes" id="UP001589734"/>
    </source>
</evidence>
<feature type="transmembrane region" description="Helical" evidence="1">
    <location>
        <begin position="132"/>
        <end position="158"/>
    </location>
</feature>
<dbReference type="Proteomes" id="UP001589734">
    <property type="component" value="Unassembled WGS sequence"/>
</dbReference>
<protein>
    <submittedName>
        <fullName evidence="2">DUF3592 domain-containing protein</fullName>
    </submittedName>
</protein>
<dbReference type="EMBL" id="JBHLYW010000007">
    <property type="protein sequence ID" value="MFC0076791.1"/>
    <property type="molecule type" value="Genomic_DNA"/>
</dbReference>
<evidence type="ECO:0000256" key="1">
    <source>
        <dbReference type="SAM" id="Phobius"/>
    </source>
</evidence>
<reference evidence="2 3" key="1">
    <citation type="submission" date="2024-09" db="EMBL/GenBank/DDBJ databases">
        <authorList>
            <person name="Sun Q."/>
            <person name="Mori K."/>
        </authorList>
    </citation>
    <scope>NUCLEOTIDE SEQUENCE [LARGE SCALE GENOMIC DNA]</scope>
    <source>
        <strain evidence="2 3">CGMCC 1.12926</strain>
    </source>
</reference>
<sequence>MLNFDKKYWIILIVTFIFCMFFKPVLCFLILGTFALGYACYSLVFLNKINKNGIEIDGRILSYESDSEGYKTPVIEFQIAAGIIITGKPFLHTSTDLDKFRTYSGNINKTIKIIYSPDNPQRFILKNSFNGFGMVLFIIVGLVFLGISIGNLLGYNAIFN</sequence>
<gene>
    <name evidence="2" type="ORF">ACFFLS_07055</name>
</gene>